<dbReference type="GO" id="GO:0005737">
    <property type="term" value="C:cytoplasm"/>
    <property type="evidence" value="ECO:0007669"/>
    <property type="project" value="UniProtKB-ARBA"/>
</dbReference>
<feature type="region of interest" description="Disordered" evidence="4">
    <location>
        <begin position="1"/>
        <end position="53"/>
    </location>
</feature>
<dbReference type="EMBL" id="CAJNOQ010000904">
    <property type="protein sequence ID" value="CAF0849931.1"/>
    <property type="molecule type" value="Genomic_DNA"/>
</dbReference>
<dbReference type="InterPro" id="IPR000504">
    <property type="entry name" value="RRM_dom"/>
</dbReference>
<dbReference type="Gene3D" id="3.30.70.330">
    <property type="match status" value="3"/>
</dbReference>
<dbReference type="InterPro" id="IPR050502">
    <property type="entry name" value="Euk_RNA-bind_prot"/>
</dbReference>
<evidence type="ECO:0000313" key="7">
    <source>
        <dbReference type="EMBL" id="CAF3637540.1"/>
    </source>
</evidence>
<evidence type="ECO:0000313" key="6">
    <source>
        <dbReference type="EMBL" id="CAF0849931.1"/>
    </source>
</evidence>
<dbReference type="PROSITE" id="PS50102">
    <property type="entry name" value="RRM"/>
    <property type="match status" value="3"/>
</dbReference>
<dbReference type="InterPro" id="IPR002343">
    <property type="entry name" value="Hud_Sxl_RNA"/>
</dbReference>
<comment type="caution">
    <text evidence="6">The sequence shown here is derived from an EMBL/GenBank/DDBJ whole genome shotgun (WGS) entry which is preliminary data.</text>
</comment>
<dbReference type="SMART" id="SM00360">
    <property type="entry name" value="RRM"/>
    <property type="match status" value="3"/>
</dbReference>
<sequence length="452" mass="50504">MVVSAETSPPPPTTTDSTATTFVLSSPSSSSSSNNSSSEITTTSSSSTTIDDNSSKHSLIVNYLPQSIKQREFYHLFSKIGPLKSCKLMFDKETGYSYGYGFIEYTTVDHAEQACKQYNGYQIEHKRLKVAYARPQSLETRNTTLYIKNIPCHYDETVLDDLFSKYGKIIQTRVIRDQNTQSSRGIGFVIMETRSQAQQACQELDGTIPKDGQEQLVVKFTDPDSKRRNMVRVLGEHYGHISEMNGVYSMSPQYYGGGGDEFNTEGINGDKQYQISTLTMNSNDKTAKRFRSNRFDSTQQWSPSSSTLASAYYEPYYALPVATAGTALSVGGYPPPSYAQAYDTGLYGPGLTTTAAITTSLATFDNWLNKNIGYLIYVYGIGQRATQQELVQLFQQFGRVLKCDIIIDFNTGLCKGFAFVAMERYQDAQMAIQSLNRMPFHGRTLQVRFKAN</sequence>
<dbReference type="FunFam" id="3.30.70.330:FF:000383">
    <property type="entry name" value="Sex lethal, isoform D"/>
    <property type="match status" value="1"/>
</dbReference>
<keyword evidence="1" id="KW-0677">Repeat</keyword>
<accession>A0A813WFB2</accession>
<dbReference type="GO" id="GO:1990904">
    <property type="term" value="C:ribonucleoprotein complex"/>
    <property type="evidence" value="ECO:0007669"/>
    <property type="project" value="InterPro"/>
</dbReference>
<evidence type="ECO:0000259" key="5">
    <source>
        <dbReference type="PROSITE" id="PS50102"/>
    </source>
</evidence>
<feature type="domain" description="RRM" evidence="5">
    <location>
        <begin position="57"/>
        <end position="135"/>
    </location>
</feature>
<dbReference type="AlphaFoldDB" id="A0A813WFB2"/>
<keyword evidence="8" id="KW-1185">Reference proteome</keyword>
<feature type="domain" description="RRM" evidence="5">
    <location>
        <begin position="374"/>
        <end position="452"/>
    </location>
</feature>
<feature type="compositionally biased region" description="Low complexity" evidence="4">
    <location>
        <begin position="14"/>
        <end position="52"/>
    </location>
</feature>
<dbReference type="GO" id="GO:0010629">
    <property type="term" value="P:negative regulation of gene expression"/>
    <property type="evidence" value="ECO:0007669"/>
    <property type="project" value="UniProtKB-ARBA"/>
</dbReference>
<evidence type="ECO:0000256" key="2">
    <source>
        <dbReference type="ARBA" id="ARBA00022884"/>
    </source>
</evidence>
<dbReference type="OrthoDB" id="266020at2759"/>
<evidence type="ECO:0000256" key="4">
    <source>
        <dbReference type="SAM" id="MobiDB-lite"/>
    </source>
</evidence>
<dbReference type="PANTHER" id="PTHR48025">
    <property type="entry name" value="OS02G0815200 PROTEIN"/>
    <property type="match status" value="1"/>
</dbReference>
<reference evidence="6" key="1">
    <citation type="submission" date="2021-02" db="EMBL/GenBank/DDBJ databases">
        <authorList>
            <person name="Nowell W R."/>
        </authorList>
    </citation>
    <scope>NUCLEOTIDE SEQUENCE</scope>
</reference>
<dbReference type="EMBL" id="CAJOBC010000904">
    <property type="protein sequence ID" value="CAF3637540.1"/>
    <property type="molecule type" value="Genomic_DNA"/>
</dbReference>
<organism evidence="6 8">
    <name type="scientific">Didymodactylos carnosus</name>
    <dbReference type="NCBI Taxonomy" id="1234261"/>
    <lineage>
        <taxon>Eukaryota</taxon>
        <taxon>Metazoa</taxon>
        <taxon>Spiralia</taxon>
        <taxon>Gnathifera</taxon>
        <taxon>Rotifera</taxon>
        <taxon>Eurotatoria</taxon>
        <taxon>Bdelloidea</taxon>
        <taxon>Philodinida</taxon>
        <taxon>Philodinidae</taxon>
        <taxon>Didymodactylos</taxon>
    </lineage>
</organism>
<gene>
    <name evidence="6" type="ORF">GPM918_LOCUS6016</name>
    <name evidence="7" type="ORF">SRO942_LOCUS6016</name>
</gene>
<dbReference type="GO" id="GO:0009967">
    <property type="term" value="P:positive regulation of signal transduction"/>
    <property type="evidence" value="ECO:0007669"/>
    <property type="project" value="UniProtKB-ARBA"/>
</dbReference>
<evidence type="ECO:0000256" key="1">
    <source>
        <dbReference type="ARBA" id="ARBA00022737"/>
    </source>
</evidence>
<proteinExistence type="predicted"/>
<evidence type="ECO:0000256" key="3">
    <source>
        <dbReference type="PROSITE-ProRule" id="PRU00176"/>
    </source>
</evidence>
<name>A0A813WFB2_9BILA</name>
<dbReference type="SUPFAM" id="SSF54928">
    <property type="entry name" value="RNA-binding domain, RBD"/>
    <property type="match status" value="3"/>
</dbReference>
<dbReference type="Proteomes" id="UP000663829">
    <property type="component" value="Unassembled WGS sequence"/>
</dbReference>
<dbReference type="PRINTS" id="PR00961">
    <property type="entry name" value="HUDSXLRNA"/>
</dbReference>
<evidence type="ECO:0000313" key="8">
    <source>
        <dbReference type="Proteomes" id="UP000663829"/>
    </source>
</evidence>
<dbReference type="GO" id="GO:0005634">
    <property type="term" value="C:nucleus"/>
    <property type="evidence" value="ECO:0007669"/>
    <property type="project" value="TreeGrafter"/>
</dbReference>
<dbReference type="InterPro" id="IPR035979">
    <property type="entry name" value="RBD_domain_sf"/>
</dbReference>
<protein>
    <recommendedName>
        <fullName evidence="5">RRM domain-containing protein</fullName>
    </recommendedName>
</protein>
<dbReference type="PANTHER" id="PTHR48025:SF1">
    <property type="entry name" value="RRM DOMAIN-CONTAINING PROTEIN"/>
    <property type="match status" value="1"/>
</dbReference>
<dbReference type="Proteomes" id="UP000681722">
    <property type="component" value="Unassembled WGS sequence"/>
</dbReference>
<dbReference type="Pfam" id="PF00076">
    <property type="entry name" value="RRM_1"/>
    <property type="match status" value="3"/>
</dbReference>
<dbReference type="InterPro" id="IPR012677">
    <property type="entry name" value="Nucleotide-bd_a/b_plait_sf"/>
</dbReference>
<dbReference type="GO" id="GO:0003729">
    <property type="term" value="F:mRNA binding"/>
    <property type="evidence" value="ECO:0007669"/>
    <property type="project" value="UniProtKB-ARBA"/>
</dbReference>
<keyword evidence="2 3" id="KW-0694">RNA-binding</keyword>
<feature type="domain" description="RRM" evidence="5">
    <location>
        <begin position="143"/>
        <end position="223"/>
    </location>
</feature>